<dbReference type="AlphaFoldDB" id="A0A5B7G5I1"/>
<evidence type="ECO:0000256" key="9">
    <source>
        <dbReference type="ARBA" id="ARBA00023136"/>
    </source>
</evidence>
<name>A0A5B7G5I1_PORTR</name>
<feature type="transmembrane region" description="Helical" evidence="13">
    <location>
        <begin position="435"/>
        <end position="457"/>
    </location>
</feature>
<keyword evidence="5" id="KW-0677">Repeat</keyword>
<evidence type="ECO:0000256" key="8">
    <source>
        <dbReference type="ARBA" id="ARBA00023065"/>
    </source>
</evidence>
<dbReference type="Pfam" id="PF00520">
    <property type="entry name" value="Ion_trans"/>
    <property type="match status" value="1"/>
</dbReference>
<keyword evidence="10" id="KW-0325">Glycoprotein</keyword>
<feature type="transmembrane region" description="Helical" evidence="13">
    <location>
        <begin position="279"/>
        <end position="298"/>
    </location>
</feature>
<organism evidence="15 16">
    <name type="scientific">Portunus trituberculatus</name>
    <name type="common">Swimming crab</name>
    <name type="synonym">Neptunus trituberculatus</name>
    <dbReference type="NCBI Taxonomy" id="210409"/>
    <lineage>
        <taxon>Eukaryota</taxon>
        <taxon>Metazoa</taxon>
        <taxon>Ecdysozoa</taxon>
        <taxon>Arthropoda</taxon>
        <taxon>Crustacea</taxon>
        <taxon>Multicrustacea</taxon>
        <taxon>Malacostraca</taxon>
        <taxon>Eumalacostraca</taxon>
        <taxon>Eucarida</taxon>
        <taxon>Decapoda</taxon>
        <taxon>Pleocyemata</taxon>
        <taxon>Brachyura</taxon>
        <taxon>Eubrachyura</taxon>
        <taxon>Portunoidea</taxon>
        <taxon>Portunidae</taxon>
        <taxon>Portuninae</taxon>
        <taxon>Portunus</taxon>
    </lineage>
</organism>
<evidence type="ECO:0000259" key="14">
    <source>
        <dbReference type="Pfam" id="PF00520"/>
    </source>
</evidence>
<feature type="transmembrane region" description="Helical" evidence="13">
    <location>
        <begin position="329"/>
        <end position="346"/>
    </location>
</feature>
<dbReference type="GO" id="GO:0034703">
    <property type="term" value="C:cation channel complex"/>
    <property type="evidence" value="ECO:0007669"/>
    <property type="project" value="UniProtKB-ARBA"/>
</dbReference>
<evidence type="ECO:0000256" key="3">
    <source>
        <dbReference type="ARBA" id="ARBA00022606"/>
    </source>
</evidence>
<feature type="repeat" description="ANK" evidence="12">
    <location>
        <begin position="126"/>
        <end position="158"/>
    </location>
</feature>
<dbReference type="PANTHER" id="PTHR47143:SF1">
    <property type="entry name" value="ION_TRANS DOMAIN-CONTAINING PROTEIN"/>
    <property type="match status" value="1"/>
</dbReference>
<dbReference type="InterPro" id="IPR002110">
    <property type="entry name" value="Ankyrin_rpt"/>
</dbReference>
<evidence type="ECO:0000256" key="5">
    <source>
        <dbReference type="ARBA" id="ARBA00022737"/>
    </source>
</evidence>
<dbReference type="InterPro" id="IPR036770">
    <property type="entry name" value="Ankyrin_rpt-contain_sf"/>
</dbReference>
<dbReference type="PROSITE" id="PS50297">
    <property type="entry name" value="ANK_REP_REGION"/>
    <property type="match status" value="2"/>
</dbReference>
<comment type="caution">
    <text evidence="15">The sequence shown here is derived from an EMBL/GenBank/DDBJ whole genome shotgun (WGS) entry which is preliminary data.</text>
</comment>
<dbReference type="EMBL" id="VSRR010011196">
    <property type="protein sequence ID" value="MPC52847.1"/>
    <property type="molecule type" value="Genomic_DNA"/>
</dbReference>
<proteinExistence type="predicted"/>
<keyword evidence="8" id="KW-0406">Ion transport</keyword>
<dbReference type="Gene3D" id="1.25.40.20">
    <property type="entry name" value="Ankyrin repeat-containing domain"/>
    <property type="match status" value="1"/>
</dbReference>
<dbReference type="OrthoDB" id="448455at2759"/>
<feature type="transmembrane region" description="Helical" evidence="13">
    <location>
        <begin position="367"/>
        <end position="386"/>
    </location>
</feature>
<keyword evidence="9 13" id="KW-0472">Membrane</keyword>
<evidence type="ECO:0000256" key="4">
    <source>
        <dbReference type="ARBA" id="ARBA00022692"/>
    </source>
</evidence>
<reference evidence="15 16" key="1">
    <citation type="submission" date="2019-05" db="EMBL/GenBank/DDBJ databases">
        <title>Another draft genome of Portunus trituberculatus and its Hox gene families provides insights of decapod evolution.</title>
        <authorList>
            <person name="Jeong J.-H."/>
            <person name="Song I."/>
            <person name="Kim S."/>
            <person name="Choi T."/>
            <person name="Kim D."/>
            <person name="Ryu S."/>
            <person name="Kim W."/>
        </authorList>
    </citation>
    <scope>NUCLEOTIDE SEQUENCE [LARGE SCALE GENOMIC DNA]</scope>
    <source>
        <tissue evidence="15">Muscle</tissue>
    </source>
</reference>
<feature type="repeat" description="ANK" evidence="12">
    <location>
        <begin position="90"/>
        <end position="122"/>
    </location>
</feature>
<keyword evidence="6 13" id="KW-1133">Transmembrane helix</keyword>
<keyword evidence="7 12" id="KW-0040">ANK repeat</keyword>
<evidence type="ECO:0000256" key="10">
    <source>
        <dbReference type="ARBA" id="ARBA00023180"/>
    </source>
</evidence>
<evidence type="ECO:0000256" key="12">
    <source>
        <dbReference type="PROSITE-ProRule" id="PRU00023"/>
    </source>
</evidence>
<evidence type="ECO:0000256" key="1">
    <source>
        <dbReference type="ARBA" id="ARBA00004141"/>
    </source>
</evidence>
<evidence type="ECO:0000256" key="11">
    <source>
        <dbReference type="ARBA" id="ARBA00023303"/>
    </source>
</evidence>
<accession>A0A5B7G5I1</accession>
<sequence length="675" mass="77204">MTSLNRTRHYSIMGERPGRVDVKIGDFFSAIETQSMKQLQKCMQKEPEKINGHGGPFFITPLHFAAEVGWLEGARELLAREASVCARNQYGQTPLHYAATAKHEPITALMLTSTTSFKALNLRDMRGMSPLHEAAASGCLPVVKILLEHDAVVTCLDNQGESPLHKAAKAGAFSVMVALMEAGADLQEKDLRGMCAMRWLIFSADNGLQRLLDHLLITSGSSSCRPPVTFNFLPLVKSSGTQECRLLSYFIQTDNRDILAHPVCQVFILIKWRRMKPIFLGYLLYFMIYAILTNLFIFRRQLVKENDEERTINATHIADKDPTTQPDSVAIHVIHGLLCVMTLLLFMSQINRLRTQGWRVCVWDSNFWLQLSSVVCVTSLLVLYWCRGLPRKEDMEDNIATIQLLFLQLHFLFILKKYPSYGLYVVMFMKVAKEFLKLFVVYCTLLLTFTSTMFLTFNSNGSENTVHSRWPMLFLKSITMMVGSVEITDSLVEQHNSNPITAGALFFFSVVFISIVLANLLVALAVSDIRELRASAHLTRFASIVEALQNIEQSCDFPFLWRLGNYCRLHTAATHVRMWPKHNSPHPCITVELRKQHQHRAQQRYGWSTWLVERLHPREFQENISVTLHDEVLARITARETIALDPDQLDVPHDYKVFFDEILKRLRLLEVSRIH</sequence>
<evidence type="ECO:0000313" key="16">
    <source>
        <dbReference type="Proteomes" id="UP000324222"/>
    </source>
</evidence>
<evidence type="ECO:0000256" key="2">
    <source>
        <dbReference type="ARBA" id="ARBA00022448"/>
    </source>
</evidence>
<dbReference type="Proteomes" id="UP000324222">
    <property type="component" value="Unassembled WGS sequence"/>
</dbReference>
<feature type="transmembrane region" description="Helical" evidence="13">
    <location>
        <begin position="398"/>
        <end position="415"/>
    </location>
</feature>
<keyword evidence="4 13" id="KW-0812">Transmembrane</keyword>
<dbReference type="Pfam" id="PF12796">
    <property type="entry name" value="Ank_2"/>
    <property type="match status" value="2"/>
</dbReference>
<keyword evidence="2" id="KW-0813">Transport</keyword>
<evidence type="ECO:0000256" key="13">
    <source>
        <dbReference type="SAM" id="Phobius"/>
    </source>
</evidence>
<feature type="transmembrane region" description="Helical" evidence="13">
    <location>
        <begin position="500"/>
        <end position="526"/>
    </location>
</feature>
<comment type="subcellular location">
    <subcellularLocation>
        <location evidence="1">Membrane</location>
        <topology evidence="1">Multi-pass membrane protein</topology>
    </subcellularLocation>
</comment>
<keyword evidence="15" id="KW-0675">Receptor</keyword>
<feature type="repeat" description="ANK" evidence="12">
    <location>
        <begin position="159"/>
        <end position="191"/>
    </location>
</feature>
<evidence type="ECO:0000256" key="6">
    <source>
        <dbReference type="ARBA" id="ARBA00022989"/>
    </source>
</evidence>
<dbReference type="SMART" id="SM00248">
    <property type="entry name" value="ANK"/>
    <property type="match status" value="4"/>
</dbReference>
<gene>
    <name evidence="15" type="primary">pyx_3</name>
    <name evidence="15" type="ORF">E2C01_046726</name>
</gene>
<dbReference type="InterPro" id="IPR052076">
    <property type="entry name" value="TRP_cation_channel"/>
</dbReference>
<keyword evidence="11" id="KW-0407">Ion channel</keyword>
<evidence type="ECO:0000313" key="15">
    <source>
        <dbReference type="EMBL" id="MPC52847.1"/>
    </source>
</evidence>
<evidence type="ECO:0000256" key="7">
    <source>
        <dbReference type="ARBA" id="ARBA00023043"/>
    </source>
</evidence>
<dbReference type="PROSITE" id="PS50088">
    <property type="entry name" value="ANK_REPEAT"/>
    <property type="match status" value="3"/>
</dbReference>
<keyword evidence="16" id="KW-1185">Reference proteome</keyword>
<feature type="domain" description="Ion transport" evidence="14">
    <location>
        <begin position="284"/>
        <end position="535"/>
    </location>
</feature>
<keyword evidence="3" id="KW-0716">Sensory transduction</keyword>
<dbReference type="GO" id="GO:0005216">
    <property type="term" value="F:monoatomic ion channel activity"/>
    <property type="evidence" value="ECO:0007669"/>
    <property type="project" value="InterPro"/>
</dbReference>
<dbReference type="InterPro" id="IPR005821">
    <property type="entry name" value="Ion_trans_dom"/>
</dbReference>
<protein>
    <submittedName>
        <fullName evidence="15">Transient receptor potential channel pyrexia</fullName>
    </submittedName>
</protein>
<dbReference type="PANTHER" id="PTHR47143">
    <property type="entry name" value="TRANSIENT RECEPTOR POTENTIAL CATION CHANNEL PROTEIN PAINLESS"/>
    <property type="match status" value="1"/>
</dbReference>
<dbReference type="SUPFAM" id="SSF48403">
    <property type="entry name" value="Ankyrin repeat"/>
    <property type="match status" value="1"/>
</dbReference>